<dbReference type="PANTHER" id="PTHR24248">
    <property type="entry name" value="ADRENERGIC RECEPTOR-RELATED G-PROTEIN COUPLED RECEPTOR"/>
    <property type="match status" value="1"/>
</dbReference>
<evidence type="ECO:0000256" key="12">
    <source>
        <dbReference type="SAM" id="Phobius"/>
    </source>
</evidence>
<keyword evidence="2" id="KW-1003">Cell membrane</keyword>
<dbReference type="GO" id="GO:0071880">
    <property type="term" value="P:adenylate cyclase-activating adrenergic receptor signaling pathway"/>
    <property type="evidence" value="ECO:0007669"/>
    <property type="project" value="TreeGrafter"/>
</dbReference>
<gene>
    <name evidence="14" type="ORF">LOAG_03387</name>
</gene>
<dbReference type="InterPro" id="IPR017452">
    <property type="entry name" value="GPCR_Rhodpsn_7TM"/>
</dbReference>
<keyword evidence="8 10" id="KW-0675">Receptor</keyword>
<dbReference type="InterPro" id="IPR000276">
    <property type="entry name" value="GPCR_Rhodpsn"/>
</dbReference>
<dbReference type="EMBL" id="JH712106">
    <property type="protein sequence ID" value="EFO25102.1"/>
    <property type="molecule type" value="Genomic_DNA"/>
</dbReference>
<comment type="subcellular location">
    <subcellularLocation>
        <location evidence="1">Cell membrane</location>
        <topology evidence="1">Multi-pass membrane protein</topology>
    </subcellularLocation>
</comment>
<dbReference type="AlphaFoldDB" id="A0A1S0U4F8"/>
<dbReference type="PANTHER" id="PTHR24248:SF199">
    <property type="entry name" value="IP13425P-RELATED"/>
    <property type="match status" value="1"/>
</dbReference>
<evidence type="ECO:0000256" key="1">
    <source>
        <dbReference type="ARBA" id="ARBA00004651"/>
    </source>
</evidence>
<evidence type="ECO:0000256" key="5">
    <source>
        <dbReference type="ARBA" id="ARBA00023040"/>
    </source>
</evidence>
<evidence type="ECO:0000256" key="7">
    <source>
        <dbReference type="ARBA" id="ARBA00023157"/>
    </source>
</evidence>
<name>A0A1S0U4F8_LOALO</name>
<evidence type="ECO:0000313" key="14">
    <source>
        <dbReference type="EMBL" id="EFO25102.1"/>
    </source>
</evidence>
<dbReference type="GO" id="GO:0043410">
    <property type="term" value="P:positive regulation of MAPK cascade"/>
    <property type="evidence" value="ECO:0007669"/>
    <property type="project" value="TreeGrafter"/>
</dbReference>
<keyword evidence="6 12" id="KW-0472">Membrane</keyword>
<dbReference type="SUPFAM" id="SSF81321">
    <property type="entry name" value="Family A G protein-coupled receptor-like"/>
    <property type="match status" value="1"/>
</dbReference>
<evidence type="ECO:0000256" key="6">
    <source>
        <dbReference type="ARBA" id="ARBA00023136"/>
    </source>
</evidence>
<dbReference type="OrthoDB" id="6358729at2759"/>
<dbReference type="KEGG" id="loa:LOAG_03387"/>
<feature type="transmembrane region" description="Helical" evidence="12">
    <location>
        <begin position="23"/>
        <end position="44"/>
    </location>
</feature>
<feature type="domain" description="G-protein coupled receptors family 1 profile" evidence="13">
    <location>
        <begin position="1"/>
        <end position="357"/>
    </location>
</feature>
<dbReference type="FunCoup" id="A0A1S0U4F8">
    <property type="interactions" value="3"/>
</dbReference>
<keyword evidence="7" id="KW-1015">Disulfide bond</keyword>
<reference evidence="14" key="1">
    <citation type="submission" date="2012-04" db="EMBL/GenBank/DDBJ databases">
        <title>The Genome Sequence of Loa loa.</title>
        <authorList>
            <consortium name="The Broad Institute Genome Sequencing Platform"/>
            <consortium name="Broad Institute Genome Sequencing Center for Infectious Disease"/>
            <person name="Nutman T.B."/>
            <person name="Fink D.L."/>
            <person name="Russ C."/>
            <person name="Young S."/>
            <person name="Zeng Q."/>
            <person name="Gargeya S."/>
            <person name="Alvarado L."/>
            <person name="Berlin A."/>
            <person name="Chapman S.B."/>
            <person name="Chen Z."/>
            <person name="Freedman E."/>
            <person name="Gellesch M."/>
            <person name="Goldberg J."/>
            <person name="Griggs A."/>
            <person name="Gujja S."/>
            <person name="Heilman E.R."/>
            <person name="Heiman D."/>
            <person name="Howarth C."/>
            <person name="Mehta T."/>
            <person name="Neiman D."/>
            <person name="Pearson M."/>
            <person name="Roberts A."/>
            <person name="Saif S."/>
            <person name="Shea T."/>
            <person name="Shenoy N."/>
            <person name="Sisk P."/>
            <person name="Stolte C."/>
            <person name="Sykes S."/>
            <person name="White J."/>
            <person name="Yandava C."/>
            <person name="Haas B."/>
            <person name="Henn M.R."/>
            <person name="Nusbaum C."/>
            <person name="Birren B."/>
        </authorList>
    </citation>
    <scope>NUCLEOTIDE SEQUENCE [LARGE SCALE GENOMIC DNA]</scope>
</reference>
<dbReference type="GO" id="GO:0005886">
    <property type="term" value="C:plasma membrane"/>
    <property type="evidence" value="ECO:0007669"/>
    <property type="project" value="UniProtKB-SubCell"/>
</dbReference>
<dbReference type="PROSITE" id="PS50262">
    <property type="entry name" value="G_PROTEIN_RECEP_F1_2"/>
    <property type="match status" value="1"/>
</dbReference>
<feature type="transmembrane region" description="Helical" evidence="12">
    <location>
        <begin position="341"/>
        <end position="360"/>
    </location>
</feature>
<evidence type="ECO:0000256" key="10">
    <source>
        <dbReference type="RuleBase" id="RU000688"/>
    </source>
</evidence>
<accession>A0A1S0U4F8</accession>
<protein>
    <recommendedName>
        <fullName evidence="13">G-protein coupled receptors family 1 profile domain-containing protein</fullName>
    </recommendedName>
</protein>
<evidence type="ECO:0000256" key="2">
    <source>
        <dbReference type="ARBA" id="ARBA00022475"/>
    </source>
</evidence>
<comment type="similarity">
    <text evidence="10">Belongs to the G-protein coupled receptor 1 family.</text>
</comment>
<feature type="transmembrane region" description="Helical" evidence="12">
    <location>
        <begin position="65"/>
        <end position="86"/>
    </location>
</feature>
<evidence type="ECO:0000256" key="4">
    <source>
        <dbReference type="ARBA" id="ARBA00022989"/>
    </source>
</evidence>
<keyword evidence="3 10" id="KW-0812">Transmembrane</keyword>
<feature type="region of interest" description="Disordered" evidence="11">
    <location>
        <begin position="164"/>
        <end position="185"/>
    </location>
</feature>
<dbReference type="Pfam" id="PF00001">
    <property type="entry name" value="7tm_1"/>
    <property type="match status" value="1"/>
</dbReference>
<evidence type="ECO:0000256" key="8">
    <source>
        <dbReference type="ARBA" id="ARBA00023170"/>
    </source>
</evidence>
<dbReference type="Gene3D" id="1.20.1070.10">
    <property type="entry name" value="Rhodopsin 7-helix transmembrane proteins"/>
    <property type="match status" value="2"/>
</dbReference>
<feature type="compositionally biased region" description="Basic and acidic residues" evidence="11">
    <location>
        <begin position="175"/>
        <end position="185"/>
    </location>
</feature>
<dbReference type="RefSeq" id="XP_003138972.1">
    <property type="nucleotide sequence ID" value="XM_003138924.1"/>
</dbReference>
<evidence type="ECO:0000256" key="3">
    <source>
        <dbReference type="ARBA" id="ARBA00022692"/>
    </source>
</evidence>
<dbReference type="PRINTS" id="PR00237">
    <property type="entry name" value="GPCRRHODOPSN"/>
</dbReference>
<dbReference type="PROSITE" id="PS00237">
    <property type="entry name" value="G_PROTEIN_RECEP_F1_1"/>
    <property type="match status" value="1"/>
</dbReference>
<feature type="transmembrane region" description="Helical" evidence="12">
    <location>
        <begin position="304"/>
        <end position="329"/>
    </location>
</feature>
<proteinExistence type="inferred from homology"/>
<evidence type="ECO:0000259" key="13">
    <source>
        <dbReference type="PROSITE" id="PS50262"/>
    </source>
</evidence>
<keyword evidence="5 10" id="KW-0297">G-protein coupled receptor</keyword>
<keyword evidence="4 12" id="KW-1133">Transmembrane helix</keyword>
<dbReference type="OMA" id="LLHNHRW"/>
<keyword evidence="9 10" id="KW-0807">Transducer</keyword>
<sequence>MPLSLLDLLLNHAWPFDTLLCKVWSTSDVLFCTASILNLCVISIDRYLAISKPLNYSRTRNRKTAALLLGSVWLISFIVCTPPWIFHFDDYPLTTRVDISGSTSCLNMVVCSYPSGILYRIYSSMASFFIPLLLMCFVYYKIFRIVSTREKVLWKSINLKSYDRSNKSHTSNSLSKDRNSNERYYSHPNGMLYSEDESMPEKQPTNDLRYSDISVGISAFKSDLSSCEMTSNDRSKLPVNRMETDDGTVLTLAKIAHSCYLKIQPRYLLAKAHDRYHTCGPGKFTSHSREKIVYMKERKALKTIAILFFAFSICWLPFFVIYLIEVLVSSSDEIIYSTQEVFLWLGYSNSVLNPIIYTMYNHDFRRCFRDLLTLGFMRKRRSMSIRKLHQHSTC</sequence>
<evidence type="ECO:0000256" key="11">
    <source>
        <dbReference type="SAM" id="MobiDB-lite"/>
    </source>
</evidence>
<organism evidence="14">
    <name type="scientific">Loa loa</name>
    <name type="common">Eye worm</name>
    <name type="synonym">Filaria loa</name>
    <dbReference type="NCBI Taxonomy" id="7209"/>
    <lineage>
        <taxon>Eukaryota</taxon>
        <taxon>Metazoa</taxon>
        <taxon>Ecdysozoa</taxon>
        <taxon>Nematoda</taxon>
        <taxon>Chromadorea</taxon>
        <taxon>Rhabditida</taxon>
        <taxon>Spirurina</taxon>
        <taxon>Spiruromorpha</taxon>
        <taxon>Filarioidea</taxon>
        <taxon>Onchocercidae</taxon>
        <taxon>Loa</taxon>
    </lineage>
</organism>
<dbReference type="GeneID" id="9940775"/>
<feature type="transmembrane region" description="Helical" evidence="12">
    <location>
        <begin position="117"/>
        <end position="140"/>
    </location>
</feature>
<dbReference type="CTD" id="9940775"/>
<dbReference type="InParanoid" id="A0A1S0U4F8"/>
<evidence type="ECO:0000256" key="9">
    <source>
        <dbReference type="ARBA" id="ARBA00023224"/>
    </source>
</evidence>
<dbReference type="GO" id="GO:0004993">
    <property type="term" value="F:G protein-coupled serotonin receptor activity"/>
    <property type="evidence" value="ECO:0007669"/>
    <property type="project" value="UniProtKB-ARBA"/>
</dbReference>